<evidence type="ECO:0000256" key="4">
    <source>
        <dbReference type="PROSITE-ProRule" id="PRU00325"/>
    </source>
</evidence>
<dbReference type="PANTHER" id="PTHR31973">
    <property type="entry name" value="POLYPROTEIN, PUTATIVE-RELATED"/>
    <property type="match status" value="1"/>
</dbReference>
<keyword evidence="3" id="KW-0862">Zinc</keyword>
<dbReference type="PANTHER" id="PTHR31973:SF187">
    <property type="entry name" value="MUTATOR TRANSPOSASE MUDRA PROTEIN"/>
    <property type="match status" value="1"/>
</dbReference>
<comment type="caution">
    <text evidence="7">The sequence shown here is derived from an EMBL/GenBank/DDBJ whole genome shotgun (WGS) entry which is preliminary data.</text>
</comment>
<reference evidence="7" key="1">
    <citation type="submission" date="2020-06" db="EMBL/GenBank/DDBJ databases">
        <authorList>
            <person name="Li T."/>
            <person name="Hu X."/>
            <person name="Zhang T."/>
            <person name="Song X."/>
            <person name="Zhang H."/>
            <person name="Dai N."/>
            <person name="Sheng W."/>
            <person name="Hou X."/>
            <person name="Wei L."/>
        </authorList>
    </citation>
    <scope>NUCLEOTIDE SEQUENCE</scope>
    <source>
        <strain evidence="7">3651</strain>
        <tissue evidence="7">Leaf</tissue>
    </source>
</reference>
<keyword evidence="8" id="KW-1185">Reference proteome</keyword>
<accession>A0AAE1YYN8</accession>
<dbReference type="EMBL" id="JACGWO010000001">
    <property type="protein sequence ID" value="KAK4438687.1"/>
    <property type="molecule type" value="Genomic_DNA"/>
</dbReference>
<organism evidence="7 8">
    <name type="scientific">Sesamum alatum</name>
    <dbReference type="NCBI Taxonomy" id="300844"/>
    <lineage>
        <taxon>Eukaryota</taxon>
        <taxon>Viridiplantae</taxon>
        <taxon>Streptophyta</taxon>
        <taxon>Embryophyta</taxon>
        <taxon>Tracheophyta</taxon>
        <taxon>Spermatophyta</taxon>
        <taxon>Magnoliopsida</taxon>
        <taxon>eudicotyledons</taxon>
        <taxon>Gunneridae</taxon>
        <taxon>Pentapetalae</taxon>
        <taxon>asterids</taxon>
        <taxon>lamiids</taxon>
        <taxon>Lamiales</taxon>
        <taxon>Pedaliaceae</taxon>
        <taxon>Sesamum</taxon>
    </lineage>
</organism>
<dbReference type="AlphaFoldDB" id="A0AAE1YYN8"/>
<proteinExistence type="predicted"/>
<dbReference type="Proteomes" id="UP001293254">
    <property type="component" value="Unassembled WGS sequence"/>
</dbReference>
<evidence type="ECO:0000259" key="6">
    <source>
        <dbReference type="PROSITE" id="PS50966"/>
    </source>
</evidence>
<evidence type="ECO:0000256" key="3">
    <source>
        <dbReference type="ARBA" id="ARBA00022833"/>
    </source>
</evidence>
<evidence type="ECO:0000256" key="2">
    <source>
        <dbReference type="ARBA" id="ARBA00022771"/>
    </source>
</evidence>
<dbReference type="PROSITE" id="PS50966">
    <property type="entry name" value="ZF_SWIM"/>
    <property type="match status" value="1"/>
</dbReference>
<feature type="compositionally biased region" description="Acidic residues" evidence="5">
    <location>
        <begin position="76"/>
        <end position="100"/>
    </location>
</feature>
<reference evidence="7" key="2">
    <citation type="journal article" date="2024" name="Plant">
        <title>Genomic evolution and insights into agronomic trait innovations of Sesamum species.</title>
        <authorList>
            <person name="Miao H."/>
            <person name="Wang L."/>
            <person name="Qu L."/>
            <person name="Liu H."/>
            <person name="Sun Y."/>
            <person name="Le M."/>
            <person name="Wang Q."/>
            <person name="Wei S."/>
            <person name="Zheng Y."/>
            <person name="Lin W."/>
            <person name="Duan Y."/>
            <person name="Cao H."/>
            <person name="Xiong S."/>
            <person name="Wang X."/>
            <person name="Wei L."/>
            <person name="Li C."/>
            <person name="Ma Q."/>
            <person name="Ju M."/>
            <person name="Zhao R."/>
            <person name="Li G."/>
            <person name="Mu C."/>
            <person name="Tian Q."/>
            <person name="Mei H."/>
            <person name="Zhang T."/>
            <person name="Gao T."/>
            <person name="Zhang H."/>
        </authorList>
    </citation>
    <scope>NUCLEOTIDE SEQUENCE</scope>
    <source>
        <strain evidence="7">3651</strain>
    </source>
</reference>
<dbReference type="Pfam" id="PF04434">
    <property type="entry name" value="SWIM"/>
    <property type="match status" value="1"/>
</dbReference>
<feature type="compositionally biased region" description="Basic residues" evidence="5">
    <location>
        <begin position="302"/>
        <end position="311"/>
    </location>
</feature>
<feature type="region of interest" description="Disordered" evidence="5">
    <location>
        <begin position="339"/>
        <end position="392"/>
    </location>
</feature>
<keyword evidence="1" id="KW-0479">Metal-binding</keyword>
<evidence type="ECO:0000256" key="5">
    <source>
        <dbReference type="SAM" id="MobiDB-lite"/>
    </source>
</evidence>
<gene>
    <name evidence="7" type="ORF">Salat_0203200</name>
</gene>
<feature type="domain" description="SWIM-type" evidence="6">
    <location>
        <begin position="218"/>
        <end position="250"/>
    </location>
</feature>
<evidence type="ECO:0000256" key="1">
    <source>
        <dbReference type="ARBA" id="ARBA00022723"/>
    </source>
</evidence>
<feature type="compositionally biased region" description="Polar residues" evidence="5">
    <location>
        <begin position="374"/>
        <end position="392"/>
    </location>
</feature>
<name>A0AAE1YYN8_9LAMI</name>
<dbReference type="SMART" id="SM00575">
    <property type="entry name" value="ZnF_PMZ"/>
    <property type="match status" value="1"/>
</dbReference>
<dbReference type="GO" id="GO:0008270">
    <property type="term" value="F:zinc ion binding"/>
    <property type="evidence" value="ECO:0007669"/>
    <property type="project" value="UniProtKB-KW"/>
</dbReference>
<feature type="region of interest" description="Disordered" evidence="5">
    <location>
        <begin position="286"/>
        <end position="316"/>
    </location>
</feature>
<sequence length="392" mass="43927">MSNEDKHNESIHKKCVCGNVNYRRLEFDLFVEIVNDIVETAVNIGDIVVELNVDDENVNEGNDDEGRGAKGKCGNEGDDSSGEDNEEKESGDGDGNEVDDDKLVGECDGDEGSGAIYFRDCSVVVAADDDDDGLSNYCSDDHCETVNEFDVDFVNDPLKGAKLMSRLQNRREKSPKWSNSIVSNVVKVVNDARDESRNCKLLVAGQFEFEVQDRSMHYVVNLAHRTCDCKVWNIRGIPCRHVAVDITYRRGKLENFTDNMFMKERYTGAYSYMIHPIPDPSFWPQDIDASPTNLKPPVSKRLPGRSKKNRRKEPGEIAVVKRSNLIRCKKCNGWGHNNRTCTGLEVNEGDSHSKRKLGSPITYTYSKKVKDRVGSSQRSQPLPSQASSTPIM</sequence>
<dbReference type="InterPro" id="IPR007527">
    <property type="entry name" value="Znf_SWIM"/>
</dbReference>
<keyword evidence="2 4" id="KW-0863">Zinc-finger</keyword>
<protein>
    <recommendedName>
        <fullName evidence="6">SWIM-type domain-containing protein</fullName>
    </recommendedName>
</protein>
<evidence type="ECO:0000313" key="8">
    <source>
        <dbReference type="Proteomes" id="UP001293254"/>
    </source>
</evidence>
<dbReference type="InterPro" id="IPR006564">
    <property type="entry name" value="Znf_PMZ"/>
</dbReference>
<feature type="region of interest" description="Disordered" evidence="5">
    <location>
        <begin position="57"/>
        <end position="105"/>
    </location>
</feature>
<evidence type="ECO:0000313" key="7">
    <source>
        <dbReference type="EMBL" id="KAK4438687.1"/>
    </source>
</evidence>